<dbReference type="Pfam" id="PF13560">
    <property type="entry name" value="HTH_31"/>
    <property type="match status" value="1"/>
</dbReference>
<dbReference type="SUPFAM" id="SSF47413">
    <property type="entry name" value="lambda repressor-like DNA-binding domains"/>
    <property type="match status" value="1"/>
</dbReference>
<organism evidence="3 4">
    <name type="scientific">Actinocatenispora thailandica</name>
    <dbReference type="NCBI Taxonomy" id="227318"/>
    <lineage>
        <taxon>Bacteria</taxon>
        <taxon>Bacillati</taxon>
        <taxon>Actinomycetota</taxon>
        <taxon>Actinomycetes</taxon>
        <taxon>Micromonosporales</taxon>
        <taxon>Micromonosporaceae</taxon>
        <taxon>Actinocatenispora</taxon>
    </lineage>
</organism>
<dbReference type="RefSeq" id="WP_203960731.1">
    <property type="nucleotide sequence ID" value="NZ_AP023355.1"/>
</dbReference>
<evidence type="ECO:0000313" key="3">
    <source>
        <dbReference type="EMBL" id="BCJ33926.1"/>
    </source>
</evidence>
<dbReference type="PROSITE" id="PS50943">
    <property type="entry name" value="HTH_CROC1"/>
    <property type="match status" value="1"/>
</dbReference>
<dbReference type="CDD" id="cd00093">
    <property type="entry name" value="HTH_XRE"/>
    <property type="match status" value="1"/>
</dbReference>
<proteinExistence type="predicted"/>
<dbReference type="Gene3D" id="1.10.260.40">
    <property type="entry name" value="lambda repressor-like DNA-binding domains"/>
    <property type="match status" value="1"/>
</dbReference>
<dbReference type="InterPro" id="IPR010982">
    <property type="entry name" value="Lambda_DNA-bd_dom_sf"/>
</dbReference>
<dbReference type="AlphaFoldDB" id="A0A7R7DLT1"/>
<feature type="region of interest" description="Disordered" evidence="1">
    <location>
        <begin position="260"/>
        <end position="279"/>
    </location>
</feature>
<dbReference type="InterPro" id="IPR001387">
    <property type="entry name" value="Cro/C1-type_HTH"/>
</dbReference>
<dbReference type="EMBL" id="AP023355">
    <property type="protein sequence ID" value="BCJ33926.1"/>
    <property type="molecule type" value="Genomic_DNA"/>
</dbReference>
<dbReference type="InterPro" id="IPR041413">
    <property type="entry name" value="MLTR_LBD"/>
</dbReference>
<keyword evidence="4" id="KW-1185">Reference proteome</keyword>
<dbReference type="GO" id="GO:0003677">
    <property type="term" value="F:DNA binding"/>
    <property type="evidence" value="ECO:0007669"/>
    <property type="project" value="InterPro"/>
</dbReference>
<evidence type="ECO:0000256" key="1">
    <source>
        <dbReference type="SAM" id="MobiDB-lite"/>
    </source>
</evidence>
<evidence type="ECO:0000313" key="4">
    <source>
        <dbReference type="Proteomes" id="UP000611640"/>
    </source>
</evidence>
<dbReference type="Proteomes" id="UP000611640">
    <property type="component" value="Chromosome"/>
</dbReference>
<dbReference type="Pfam" id="PF17765">
    <property type="entry name" value="MLTR_LBD"/>
    <property type="match status" value="1"/>
</dbReference>
<feature type="domain" description="HTH cro/C1-type" evidence="2">
    <location>
        <begin position="14"/>
        <end position="68"/>
    </location>
</feature>
<sequence>MTSTLSGGRFAAELRLWRHRRRLSQLELATAAGTTQRHLSFLEQGRSRPGPAMVVRLAESLRLSLRERNALLHVAGFAPVYPESGLGAPALGPVRHALDTILHGHLPYPAVVVRPYGELVAANAAFGVLTEGADESLLVPPVNVLRLALHPRGMGPRVANLADWGRHITGGLRDLSRRSPDPALAAFVAELDGYLPDVSPGPEYLGFAVPLRLRVAAGELRLITTLTSFATAVDVTLSELRLEAFLPADEATAEMLRRWHTDSADPAPPADPAARRGAG</sequence>
<name>A0A7R7DLT1_9ACTN</name>
<evidence type="ECO:0000259" key="2">
    <source>
        <dbReference type="PROSITE" id="PS50943"/>
    </source>
</evidence>
<dbReference type="PANTHER" id="PTHR35010:SF4">
    <property type="entry name" value="BLL5781 PROTEIN"/>
    <property type="match status" value="1"/>
</dbReference>
<protein>
    <submittedName>
        <fullName evidence="3">XRE family transcriptional regulator</fullName>
    </submittedName>
</protein>
<accession>A0A7R7DLT1</accession>
<dbReference type="Gene3D" id="3.30.450.180">
    <property type="match status" value="1"/>
</dbReference>
<dbReference type="KEGG" id="atl:Athai_14290"/>
<dbReference type="SMART" id="SM00530">
    <property type="entry name" value="HTH_XRE"/>
    <property type="match status" value="1"/>
</dbReference>
<reference evidence="3 4" key="1">
    <citation type="submission" date="2020-08" db="EMBL/GenBank/DDBJ databases">
        <title>Whole genome shotgun sequence of Actinocatenispora thailandica NBRC 105041.</title>
        <authorList>
            <person name="Komaki H."/>
            <person name="Tamura T."/>
        </authorList>
    </citation>
    <scope>NUCLEOTIDE SEQUENCE [LARGE SCALE GENOMIC DNA]</scope>
    <source>
        <strain evidence="3 4">NBRC 105041</strain>
    </source>
</reference>
<gene>
    <name evidence="3" type="ORF">Athai_14290</name>
</gene>
<dbReference type="PANTHER" id="PTHR35010">
    <property type="entry name" value="BLL4672 PROTEIN-RELATED"/>
    <property type="match status" value="1"/>
</dbReference>